<evidence type="ECO:0000313" key="3">
    <source>
        <dbReference type="EMBL" id="THH18843.1"/>
    </source>
</evidence>
<dbReference type="OrthoDB" id="542013at2759"/>
<dbReference type="Gene3D" id="3.40.50.720">
    <property type="entry name" value="NAD(P)-binding Rossmann-like Domain"/>
    <property type="match status" value="1"/>
</dbReference>
<dbReference type="PANTHER" id="PTHR43157:SF31">
    <property type="entry name" value="PHOSPHATIDYLINOSITOL-GLYCAN BIOSYNTHESIS CLASS F PROTEIN"/>
    <property type="match status" value="1"/>
</dbReference>
<dbReference type="SUPFAM" id="SSF51735">
    <property type="entry name" value="NAD(P)-binding Rossmann-fold domains"/>
    <property type="match status" value="1"/>
</dbReference>
<organism evidence="3 4">
    <name type="scientific">Bondarzewia mesenterica</name>
    <dbReference type="NCBI Taxonomy" id="1095465"/>
    <lineage>
        <taxon>Eukaryota</taxon>
        <taxon>Fungi</taxon>
        <taxon>Dikarya</taxon>
        <taxon>Basidiomycota</taxon>
        <taxon>Agaricomycotina</taxon>
        <taxon>Agaricomycetes</taxon>
        <taxon>Russulales</taxon>
        <taxon>Bondarzewiaceae</taxon>
        <taxon>Bondarzewia</taxon>
    </lineage>
</organism>
<keyword evidence="4" id="KW-1185">Reference proteome</keyword>
<feature type="domain" description="Ketoreductase (KR)" evidence="2">
    <location>
        <begin position="29"/>
        <end position="125"/>
    </location>
</feature>
<evidence type="ECO:0000313" key="4">
    <source>
        <dbReference type="Proteomes" id="UP000310158"/>
    </source>
</evidence>
<dbReference type="PANTHER" id="PTHR43157">
    <property type="entry name" value="PHOSPHATIDYLINOSITOL-GLYCAN BIOSYNTHESIS CLASS F PROTEIN-RELATED"/>
    <property type="match status" value="1"/>
</dbReference>
<dbReference type="InterPro" id="IPR002347">
    <property type="entry name" value="SDR_fam"/>
</dbReference>
<dbReference type="AlphaFoldDB" id="A0A4V3XFV1"/>
<evidence type="ECO:0000259" key="2">
    <source>
        <dbReference type="Pfam" id="PF08659"/>
    </source>
</evidence>
<evidence type="ECO:0000256" key="1">
    <source>
        <dbReference type="ARBA" id="ARBA00023002"/>
    </source>
</evidence>
<accession>A0A4V3XFV1</accession>
<dbReference type="PRINTS" id="PR00081">
    <property type="entry name" value="GDHRDH"/>
</dbReference>
<name>A0A4V3XFV1_9AGAM</name>
<keyword evidence="1" id="KW-0560">Oxidoreductase</keyword>
<protein>
    <recommendedName>
        <fullName evidence="2">Ketoreductase (KR) domain-containing protein</fullName>
    </recommendedName>
</protein>
<dbReference type="InterPro" id="IPR036291">
    <property type="entry name" value="NAD(P)-bd_dom_sf"/>
</dbReference>
<dbReference type="Pfam" id="PF08659">
    <property type="entry name" value="KR"/>
    <property type="match status" value="1"/>
</dbReference>
<reference evidence="3 4" key="1">
    <citation type="submission" date="2019-02" db="EMBL/GenBank/DDBJ databases">
        <title>Genome sequencing of the rare red list fungi Bondarzewia mesenterica.</title>
        <authorList>
            <person name="Buettner E."/>
            <person name="Kellner H."/>
        </authorList>
    </citation>
    <scope>NUCLEOTIDE SEQUENCE [LARGE SCALE GENOMIC DNA]</scope>
    <source>
        <strain evidence="3 4">DSM 108281</strain>
    </source>
</reference>
<dbReference type="Proteomes" id="UP000310158">
    <property type="component" value="Unassembled WGS sequence"/>
</dbReference>
<dbReference type="InterPro" id="IPR013968">
    <property type="entry name" value="PKS_KR"/>
</dbReference>
<dbReference type="GO" id="GO:0016491">
    <property type="term" value="F:oxidoreductase activity"/>
    <property type="evidence" value="ECO:0007669"/>
    <property type="project" value="UniProtKB-KW"/>
</dbReference>
<dbReference type="EMBL" id="SGPL01000062">
    <property type="protein sequence ID" value="THH18843.1"/>
    <property type="molecule type" value="Genomic_DNA"/>
</dbReference>
<sequence>MGRMTVMRFLREQWVTIPMPTGDARGKSIVVVGANGGLGLEAAKHLAMLSPEDLLLTSRDMDRAKDSSKVIEDANISNQNIEWGRLDLSSFDSVRTFANRFGNKKINCLLANAGIATRKYVQTEDGWESTYVSSSSVSFLPALDKPENSSSHGSGASAYREISSTSTNQSVSRIAIVSSDAHYQIKSLGVLRDSPHILAFANERKYCTAQYVHHILVIFKLFLSHLAKSLGSIMAQRYMFSKLLVVAFIRELAARLASPTPVVVSAVNPGLCHSRLTREAESQIPGKWVMPTFKSVFARSTETGGLILVHALTDPDERRFHGHYVSNCEVAEESDLLLGADGVNLSRRIWDETIGVLEAADPRVTQIVSQYLRPLGQDTGA</sequence>
<proteinExistence type="predicted"/>
<gene>
    <name evidence="3" type="ORF">EW146_g2206</name>
</gene>
<comment type="caution">
    <text evidence="3">The sequence shown here is derived from an EMBL/GenBank/DDBJ whole genome shotgun (WGS) entry which is preliminary data.</text>
</comment>